<proteinExistence type="predicted"/>
<comment type="caution">
    <text evidence="2">The sequence shown here is derived from an EMBL/GenBank/DDBJ whole genome shotgun (WGS) entry which is preliminary data.</text>
</comment>
<accession>A0A8S2WJM6</accession>
<evidence type="ECO:0000313" key="1">
    <source>
        <dbReference type="EMBL" id="CAF1623836.1"/>
    </source>
</evidence>
<dbReference type="EMBL" id="CAJOBA010081746">
    <property type="protein sequence ID" value="CAF4444976.1"/>
    <property type="molecule type" value="Genomic_DNA"/>
</dbReference>
<protein>
    <submittedName>
        <fullName evidence="2">Uncharacterized protein</fullName>
    </submittedName>
</protein>
<organism evidence="2 3">
    <name type="scientific">Didymodactylos carnosus</name>
    <dbReference type="NCBI Taxonomy" id="1234261"/>
    <lineage>
        <taxon>Eukaryota</taxon>
        <taxon>Metazoa</taxon>
        <taxon>Spiralia</taxon>
        <taxon>Gnathifera</taxon>
        <taxon>Rotifera</taxon>
        <taxon>Eurotatoria</taxon>
        <taxon>Bdelloidea</taxon>
        <taxon>Philodinida</taxon>
        <taxon>Philodinidae</taxon>
        <taxon>Didymodactylos</taxon>
    </lineage>
</organism>
<name>A0A8S2WJM6_9BILA</name>
<dbReference type="Proteomes" id="UP000677228">
    <property type="component" value="Unassembled WGS sequence"/>
</dbReference>
<dbReference type="AlphaFoldDB" id="A0A8S2WJM6"/>
<gene>
    <name evidence="1" type="ORF">OVA965_LOCUS43348</name>
    <name evidence="2" type="ORF">TMI583_LOCUS45561</name>
</gene>
<feature type="non-terminal residue" evidence="2">
    <location>
        <position position="1"/>
    </location>
</feature>
<sequence length="80" mass="9441">KQAVLNNQQYIEEISQFEFIYVHCPRDDKTWMIRALLFPLKFRGAYHHIDQFCASLLKDLKINAITFTPKKCALLSKKNP</sequence>
<dbReference type="Proteomes" id="UP000682733">
    <property type="component" value="Unassembled WGS sequence"/>
</dbReference>
<evidence type="ECO:0000313" key="3">
    <source>
        <dbReference type="Proteomes" id="UP000682733"/>
    </source>
</evidence>
<evidence type="ECO:0000313" key="2">
    <source>
        <dbReference type="EMBL" id="CAF4444976.1"/>
    </source>
</evidence>
<reference evidence="2" key="1">
    <citation type="submission" date="2021-02" db="EMBL/GenBank/DDBJ databases">
        <authorList>
            <person name="Nowell W R."/>
        </authorList>
    </citation>
    <scope>NUCLEOTIDE SEQUENCE</scope>
</reference>
<dbReference type="EMBL" id="CAJNOK010056712">
    <property type="protein sequence ID" value="CAF1623836.1"/>
    <property type="molecule type" value="Genomic_DNA"/>
</dbReference>